<proteinExistence type="predicted"/>
<keyword evidence="1" id="KW-0812">Transmembrane</keyword>
<accession>A0A5E4RDS3</accession>
<reference evidence="2 3" key="1">
    <citation type="submission" date="2019-08" db="EMBL/GenBank/DDBJ databases">
        <authorList>
            <person name="Peeters C."/>
        </authorList>
    </citation>
    <scope>NUCLEOTIDE SEQUENCE [LARGE SCALE GENOMIC DNA]</scope>
    <source>
        <strain evidence="2 3">LMG 31106</strain>
    </source>
</reference>
<feature type="transmembrane region" description="Helical" evidence="1">
    <location>
        <begin position="70"/>
        <end position="91"/>
    </location>
</feature>
<evidence type="ECO:0008006" key="4">
    <source>
        <dbReference type="Google" id="ProtNLM"/>
    </source>
</evidence>
<evidence type="ECO:0000256" key="1">
    <source>
        <dbReference type="SAM" id="Phobius"/>
    </source>
</evidence>
<evidence type="ECO:0000313" key="2">
    <source>
        <dbReference type="EMBL" id="VVD61327.1"/>
    </source>
</evidence>
<dbReference type="RefSeq" id="WP_150562029.1">
    <property type="nucleotide sequence ID" value="NZ_CABPSL010000001.1"/>
</dbReference>
<sequence>MKPFHVRILAALPVLVLSVANMPPFIHQWSDTTSDLIAVGTWVALLAGMAVTAPFNRWMLGDQRDYDTRFGRAVAFSLGIVAFIDILLLIGTAMVVKALGLGVIAYIGVSLLMSIVLGVGSVVAVFNLFSWTCDRIGAAYDAADRA</sequence>
<protein>
    <recommendedName>
        <fullName evidence="4">Transmembrane protein</fullName>
    </recommendedName>
</protein>
<evidence type="ECO:0000313" key="3">
    <source>
        <dbReference type="Proteomes" id="UP000384354"/>
    </source>
</evidence>
<keyword evidence="1" id="KW-0472">Membrane</keyword>
<organism evidence="2 3">
    <name type="scientific">Pandoraea cepalis</name>
    <dbReference type="NCBI Taxonomy" id="2508294"/>
    <lineage>
        <taxon>Bacteria</taxon>
        <taxon>Pseudomonadati</taxon>
        <taxon>Pseudomonadota</taxon>
        <taxon>Betaproteobacteria</taxon>
        <taxon>Burkholderiales</taxon>
        <taxon>Burkholderiaceae</taxon>
        <taxon>Pandoraea</taxon>
    </lineage>
</organism>
<dbReference type="EMBL" id="CABPSL010000001">
    <property type="protein sequence ID" value="VVD61327.1"/>
    <property type="molecule type" value="Genomic_DNA"/>
</dbReference>
<dbReference type="OrthoDB" id="9938726at2"/>
<dbReference type="AlphaFoldDB" id="A0A5E4RDS3"/>
<dbReference type="Proteomes" id="UP000384354">
    <property type="component" value="Unassembled WGS sequence"/>
</dbReference>
<name>A0A5E4RDS3_9BURK</name>
<feature type="transmembrane region" description="Helical" evidence="1">
    <location>
        <begin position="103"/>
        <end position="129"/>
    </location>
</feature>
<keyword evidence="1" id="KW-1133">Transmembrane helix</keyword>
<feature type="transmembrane region" description="Helical" evidence="1">
    <location>
        <begin position="36"/>
        <end position="58"/>
    </location>
</feature>
<gene>
    <name evidence="2" type="ORF">PCE31106_00111</name>
</gene>